<protein>
    <submittedName>
        <fullName evidence="2">Uncharacterized protein</fullName>
    </submittedName>
</protein>
<dbReference type="Pfam" id="PF10048">
    <property type="entry name" value="DUF2282"/>
    <property type="match status" value="1"/>
</dbReference>
<feature type="signal peptide" evidence="1">
    <location>
        <begin position="1"/>
        <end position="23"/>
    </location>
</feature>
<sequence length="86" mass="8350">MSKKSLGVASIAGAVAMAAVAFAATPATAQAKEKCYGIAKAGQNDCQTGSSSCAGTSKVDNQPDAWKYVPAGSCAGAGGALQPKKA</sequence>
<dbReference type="PATRIC" id="fig|552518.3.peg.4507"/>
<evidence type="ECO:0000256" key="1">
    <source>
        <dbReference type="SAM" id="SignalP"/>
    </source>
</evidence>
<evidence type="ECO:0000313" key="2">
    <source>
        <dbReference type="EMBL" id="KJV10520.1"/>
    </source>
</evidence>
<organism evidence="2 3">
    <name type="scientific">Elstera litoralis</name>
    <dbReference type="NCBI Taxonomy" id="552518"/>
    <lineage>
        <taxon>Bacteria</taxon>
        <taxon>Pseudomonadati</taxon>
        <taxon>Pseudomonadota</taxon>
        <taxon>Alphaproteobacteria</taxon>
        <taxon>Rhodospirillales</taxon>
        <taxon>Rhodospirillaceae</taxon>
        <taxon>Elstera</taxon>
    </lineage>
</organism>
<accession>A0A0F3IUV2</accession>
<dbReference type="Proteomes" id="UP000033774">
    <property type="component" value="Unassembled WGS sequence"/>
</dbReference>
<reference evidence="2 3" key="1">
    <citation type="submission" date="2015-03" db="EMBL/GenBank/DDBJ databases">
        <title>Draft genome sequence of Elstera litoralis.</title>
        <authorList>
            <person name="Rahalkar M.C."/>
            <person name="Dhakephalkar P.K."/>
            <person name="Pore S.D."/>
            <person name="Arora P."/>
            <person name="Kapse N.G."/>
            <person name="Pandit P.S."/>
        </authorList>
    </citation>
    <scope>NUCLEOTIDE SEQUENCE [LARGE SCALE GENOMIC DNA]</scope>
    <source>
        <strain evidence="2 3">Dia-1</strain>
    </source>
</reference>
<proteinExistence type="predicted"/>
<evidence type="ECO:0000313" key="3">
    <source>
        <dbReference type="Proteomes" id="UP000033774"/>
    </source>
</evidence>
<dbReference type="EMBL" id="LAJY01000084">
    <property type="protein sequence ID" value="KJV10520.1"/>
    <property type="molecule type" value="Genomic_DNA"/>
</dbReference>
<keyword evidence="3" id="KW-1185">Reference proteome</keyword>
<comment type="caution">
    <text evidence="2">The sequence shown here is derived from an EMBL/GenBank/DDBJ whole genome shotgun (WGS) entry which is preliminary data.</text>
</comment>
<feature type="chain" id="PRO_5002462786" evidence="1">
    <location>
        <begin position="24"/>
        <end position="86"/>
    </location>
</feature>
<dbReference type="OrthoDB" id="9808309at2"/>
<keyword evidence="1" id="KW-0732">Signal</keyword>
<gene>
    <name evidence="2" type="ORF">VZ95_04335</name>
</gene>
<name>A0A0F3IUV2_9PROT</name>
<dbReference type="AlphaFoldDB" id="A0A0F3IUV2"/>
<dbReference type="InterPro" id="IPR018740">
    <property type="entry name" value="DUF2282_membr"/>
</dbReference>